<organism evidence="2 3">
    <name type="scientific">Hymenobacter ruricola</name>
    <dbReference type="NCBI Taxonomy" id="2791023"/>
    <lineage>
        <taxon>Bacteria</taxon>
        <taxon>Pseudomonadati</taxon>
        <taxon>Bacteroidota</taxon>
        <taxon>Cytophagia</taxon>
        <taxon>Cytophagales</taxon>
        <taxon>Hymenobacteraceae</taxon>
        <taxon>Hymenobacter</taxon>
    </lineage>
</organism>
<dbReference type="PANTHER" id="PTHR36558">
    <property type="entry name" value="GLR1098 PROTEIN"/>
    <property type="match status" value="1"/>
</dbReference>
<proteinExistence type="predicted"/>
<name>A0ABS0I6N1_9BACT</name>
<dbReference type="InterPro" id="IPR012296">
    <property type="entry name" value="Nuclease_put_TT1808"/>
</dbReference>
<dbReference type="RefSeq" id="WP_196293657.1">
    <property type="nucleotide sequence ID" value="NZ_JADQDM010000006.1"/>
</dbReference>
<dbReference type="EMBL" id="JADQDM010000006">
    <property type="protein sequence ID" value="MBF9222212.1"/>
    <property type="molecule type" value="Genomic_DNA"/>
</dbReference>
<dbReference type="InterPro" id="IPR011335">
    <property type="entry name" value="Restrct_endonuc-II-like"/>
</dbReference>
<dbReference type="GO" id="GO:0004519">
    <property type="term" value="F:endonuclease activity"/>
    <property type="evidence" value="ECO:0007669"/>
    <property type="project" value="UniProtKB-KW"/>
</dbReference>
<sequence>MAPITSLSQLDPNGVYTYADYLTWRFDEFVELIKGKVRRPMSAPVPMHQQVSVNLTTEIRQFLKRKPCRVYAAPFDVRLTRSTGSDDAQIQTVVQPDICVVCDLTKIDKRGCVGAPDWIIEIVSPGNLKHDTKTKFDLYEENGVREYWVVFPGEQTVLAYVLDAHGRYEVAGEYAAPGPMPVTVLPGLAVEWSEVFDAAG</sequence>
<dbReference type="Pfam" id="PF05685">
    <property type="entry name" value="Uma2"/>
    <property type="match status" value="1"/>
</dbReference>
<keyword evidence="3" id="KW-1185">Reference proteome</keyword>
<dbReference type="Proteomes" id="UP000618931">
    <property type="component" value="Unassembled WGS sequence"/>
</dbReference>
<protein>
    <submittedName>
        <fullName evidence="2">Uma2 family endonuclease</fullName>
    </submittedName>
</protein>
<accession>A0ABS0I6N1</accession>
<evidence type="ECO:0000313" key="3">
    <source>
        <dbReference type="Proteomes" id="UP000618931"/>
    </source>
</evidence>
<evidence type="ECO:0000313" key="2">
    <source>
        <dbReference type="EMBL" id="MBF9222212.1"/>
    </source>
</evidence>
<comment type="caution">
    <text evidence="2">The sequence shown here is derived from an EMBL/GenBank/DDBJ whole genome shotgun (WGS) entry which is preliminary data.</text>
</comment>
<reference evidence="2 3" key="1">
    <citation type="submission" date="2020-11" db="EMBL/GenBank/DDBJ databases">
        <authorList>
            <person name="Kim M.K."/>
        </authorList>
    </citation>
    <scope>NUCLEOTIDE SEQUENCE [LARGE SCALE GENOMIC DNA]</scope>
    <source>
        <strain evidence="2 3">BT662</strain>
    </source>
</reference>
<keyword evidence="2" id="KW-0255">Endonuclease</keyword>
<dbReference type="SUPFAM" id="SSF52980">
    <property type="entry name" value="Restriction endonuclease-like"/>
    <property type="match status" value="1"/>
</dbReference>
<keyword evidence="2" id="KW-0378">Hydrolase</keyword>
<feature type="domain" description="Putative restriction endonuclease" evidence="1">
    <location>
        <begin position="20"/>
        <end position="188"/>
    </location>
</feature>
<evidence type="ECO:0000259" key="1">
    <source>
        <dbReference type="Pfam" id="PF05685"/>
    </source>
</evidence>
<dbReference type="PANTHER" id="PTHR36558:SF1">
    <property type="entry name" value="RESTRICTION ENDONUCLEASE DOMAIN-CONTAINING PROTEIN-RELATED"/>
    <property type="match status" value="1"/>
</dbReference>
<gene>
    <name evidence="2" type="ORF">I2H31_13975</name>
</gene>
<dbReference type="InterPro" id="IPR008538">
    <property type="entry name" value="Uma2"/>
</dbReference>
<dbReference type="CDD" id="cd06260">
    <property type="entry name" value="DUF820-like"/>
    <property type="match status" value="1"/>
</dbReference>
<keyword evidence="2" id="KW-0540">Nuclease</keyword>
<dbReference type="Gene3D" id="3.90.1570.10">
    <property type="entry name" value="tt1808, chain A"/>
    <property type="match status" value="1"/>
</dbReference>